<dbReference type="GO" id="GO:0016829">
    <property type="term" value="F:lyase activity"/>
    <property type="evidence" value="ECO:0007669"/>
    <property type="project" value="InterPro"/>
</dbReference>
<dbReference type="InterPro" id="IPR045336">
    <property type="entry name" value="MmgE_PrpD_N"/>
</dbReference>
<dbReference type="Pfam" id="PF03972">
    <property type="entry name" value="MmgE_PrpD_N"/>
    <property type="match status" value="1"/>
</dbReference>
<dbReference type="InterPro" id="IPR045337">
    <property type="entry name" value="MmgE_PrpD_C"/>
</dbReference>
<gene>
    <name evidence="5" type="ORF">CLW00_10474</name>
</gene>
<keyword evidence="2" id="KW-0812">Transmembrane</keyword>
<evidence type="ECO:0000313" key="5">
    <source>
        <dbReference type="EMBL" id="PRY88423.1"/>
    </source>
</evidence>
<evidence type="ECO:0000313" key="6">
    <source>
        <dbReference type="Proteomes" id="UP000238157"/>
    </source>
</evidence>
<comment type="caution">
    <text evidence="5">The sequence shown here is derived from an EMBL/GenBank/DDBJ whole genome shotgun (WGS) entry which is preliminary data.</text>
</comment>
<name>A0A2T0WNZ4_9BACT</name>
<keyword evidence="2" id="KW-0472">Membrane</keyword>
<dbReference type="EMBL" id="PVTR01000004">
    <property type="protein sequence ID" value="PRY88423.1"/>
    <property type="molecule type" value="Genomic_DNA"/>
</dbReference>
<dbReference type="AlphaFoldDB" id="A0A2T0WNZ4"/>
<dbReference type="SUPFAM" id="SSF103378">
    <property type="entry name" value="2-methylcitrate dehydratase PrpD"/>
    <property type="match status" value="1"/>
</dbReference>
<evidence type="ECO:0000259" key="3">
    <source>
        <dbReference type="Pfam" id="PF03972"/>
    </source>
</evidence>
<keyword evidence="6" id="KW-1185">Reference proteome</keyword>
<sequence length="448" mass="47937">MPTVSDIFSDYLYGFHTSGILQKDLEKAKACLKDYLGVTIGGANALFSKHPDICFLLEGASGESSVIGTGKNSSLLNAALINGISSHYLELDDGFRFGMVHPGTVIFSALLPLVELKKISGLEFLKATVLAYEACLRLSKAMQPRLKEKGLHATGVVAGVGAALGVGFALGYSKDQLKSVLAAAATSSSGILEVIRDESQLKPFNSGQAAMNGLAAGLSGKANMMGPNDVLGGSQGFFFVNSDASGVDTLMEESSEAFIHSIYVKPYAACRHAHAPVEAALYLKEEHGLDVEMIESVSVETYKFAVVLHDHQEVGSPASAKMSTPYAVAAALVFGKVGMEQFKEEAVKDERVQTLCKKVSVYESAELSAQVPAKRAAIVRIGLKGNLTVEHKIDFPKGEPENPMSNIEMDDKFSSLMDFAGVSNTAQEEILTIVDSLEDRMKELFDYL</sequence>
<dbReference type="InterPro" id="IPR005656">
    <property type="entry name" value="MmgE_PrpD"/>
</dbReference>
<dbReference type="RefSeq" id="WP_106133158.1">
    <property type="nucleotide sequence ID" value="NZ_PVTR01000004.1"/>
</dbReference>
<comment type="similarity">
    <text evidence="1">Belongs to the PrpD family.</text>
</comment>
<evidence type="ECO:0000256" key="1">
    <source>
        <dbReference type="ARBA" id="ARBA00006174"/>
    </source>
</evidence>
<dbReference type="Proteomes" id="UP000238157">
    <property type="component" value="Unassembled WGS sequence"/>
</dbReference>
<evidence type="ECO:0000259" key="4">
    <source>
        <dbReference type="Pfam" id="PF19305"/>
    </source>
</evidence>
<dbReference type="InterPro" id="IPR042183">
    <property type="entry name" value="MmgE/PrpD_sf_1"/>
</dbReference>
<evidence type="ECO:0000256" key="2">
    <source>
        <dbReference type="SAM" id="Phobius"/>
    </source>
</evidence>
<feature type="transmembrane region" description="Helical" evidence="2">
    <location>
        <begin position="150"/>
        <end position="172"/>
    </location>
</feature>
<dbReference type="InterPro" id="IPR042188">
    <property type="entry name" value="MmgE/PrpD_sf_2"/>
</dbReference>
<feature type="domain" description="MmgE/PrpD N-terminal" evidence="3">
    <location>
        <begin position="8"/>
        <end position="243"/>
    </location>
</feature>
<protein>
    <submittedName>
        <fullName evidence="5">2-methylcitrate dehydratase PrpD</fullName>
    </submittedName>
</protein>
<dbReference type="PANTHER" id="PTHR16943:SF8">
    <property type="entry name" value="2-METHYLCITRATE DEHYDRATASE"/>
    <property type="match status" value="1"/>
</dbReference>
<reference evidence="5 6" key="1">
    <citation type="submission" date="2018-03" db="EMBL/GenBank/DDBJ databases">
        <title>Genomic Encyclopedia of Archaeal and Bacterial Type Strains, Phase II (KMG-II): from individual species to whole genera.</title>
        <authorList>
            <person name="Goeker M."/>
        </authorList>
    </citation>
    <scope>NUCLEOTIDE SEQUENCE [LARGE SCALE GENOMIC DNA]</scope>
    <source>
        <strain evidence="5 6">DSM 27929</strain>
    </source>
</reference>
<organism evidence="5 6">
    <name type="scientific">Mongoliibacter ruber</name>
    <dbReference type="NCBI Taxonomy" id="1750599"/>
    <lineage>
        <taxon>Bacteria</taxon>
        <taxon>Pseudomonadati</taxon>
        <taxon>Bacteroidota</taxon>
        <taxon>Cytophagia</taxon>
        <taxon>Cytophagales</taxon>
        <taxon>Cyclobacteriaceae</taxon>
        <taxon>Mongoliibacter</taxon>
    </lineage>
</organism>
<feature type="domain" description="MmgE/PrpD C-terminal" evidence="4">
    <location>
        <begin position="267"/>
        <end position="438"/>
    </location>
</feature>
<dbReference type="Gene3D" id="3.30.1330.120">
    <property type="entry name" value="2-methylcitrate dehydratase PrpD"/>
    <property type="match status" value="1"/>
</dbReference>
<keyword evidence="2" id="KW-1133">Transmembrane helix</keyword>
<accession>A0A2T0WNZ4</accession>
<proteinExistence type="inferred from homology"/>
<dbReference type="PANTHER" id="PTHR16943">
    <property type="entry name" value="2-METHYLCITRATE DEHYDRATASE-RELATED"/>
    <property type="match status" value="1"/>
</dbReference>
<dbReference type="OrthoDB" id="9791416at2"/>
<dbReference type="Pfam" id="PF19305">
    <property type="entry name" value="MmgE_PrpD_C"/>
    <property type="match status" value="1"/>
</dbReference>
<dbReference type="Gene3D" id="1.10.4100.10">
    <property type="entry name" value="2-methylcitrate dehydratase PrpD"/>
    <property type="match status" value="1"/>
</dbReference>
<dbReference type="InterPro" id="IPR036148">
    <property type="entry name" value="MmgE/PrpD_sf"/>
</dbReference>